<organism evidence="1 2">
    <name type="scientific">Tetragenococcus osmophilus</name>
    <dbReference type="NCBI Taxonomy" id="526944"/>
    <lineage>
        <taxon>Bacteria</taxon>
        <taxon>Bacillati</taxon>
        <taxon>Bacillota</taxon>
        <taxon>Bacilli</taxon>
        <taxon>Lactobacillales</taxon>
        <taxon>Enterococcaceae</taxon>
        <taxon>Tetragenococcus</taxon>
    </lineage>
</organism>
<name>A0AA37XIR6_9ENTE</name>
<gene>
    <name evidence="1" type="ORF">GCM10025885_04790</name>
</gene>
<reference evidence="1 2" key="1">
    <citation type="journal article" date="2014" name="Int. J. Syst. Evol. Microbiol.">
        <title>Complete genome sequence of Corynebacterium casei LMG S-19264T (=DSM 44701T), isolated from a smear-ripened cheese.</title>
        <authorList>
            <consortium name="US DOE Joint Genome Institute (JGI-PGF)"/>
            <person name="Walter F."/>
            <person name="Albersmeier A."/>
            <person name="Kalinowski J."/>
            <person name="Ruckert C."/>
        </authorList>
    </citation>
    <scope>NUCLEOTIDE SEQUENCE [LARGE SCALE GENOMIC DNA]</scope>
    <source>
        <strain evidence="1 2">NBRC 114545</strain>
    </source>
</reference>
<proteinExistence type="predicted"/>
<dbReference type="Proteomes" id="UP001157039">
    <property type="component" value="Unassembled WGS sequence"/>
</dbReference>
<dbReference type="AlphaFoldDB" id="A0AA37XIR6"/>
<sequence>MTKYILSDRSFRDEFLKQIQKIDSNYQFVLEDDLTNSEDWQNVEITIGWKKVGMKNCYMKKHL</sequence>
<evidence type="ECO:0000313" key="2">
    <source>
        <dbReference type="Proteomes" id="UP001157039"/>
    </source>
</evidence>
<dbReference type="EMBL" id="BSUW01000001">
    <property type="protein sequence ID" value="GMA71430.1"/>
    <property type="molecule type" value="Genomic_DNA"/>
</dbReference>
<comment type="caution">
    <text evidence="1">The sequence shown here is derived from an EMBL/GenBank/DDBJ whole genome shotgun (WGS) entry which is preliminary data.</text>
</comment>
<evidence type="ECO:0000313" key="1">
    <source>
        <dbReference type="EMBL" id="GMA71430.1"/>
    </source>
</evidence>
<accession>A0AA37XIR6</accession>
<protein>
    <submittedName>
        <fullName evidence="1">Uncharacterized protein</fullName>
    </submittedName>
</protein>